<proteinExistence type="predicted"/>
<feature type="region of interest" description="Disordered" evidence="1">
    <location>
        <begin position="116"/>
        <end position="369"/>
    </location>
</feature>
<organism evidence="2 3">
    <name type="scientific">Nonomuraea polychroma</name>
    <dbReference type="NCBI Taxonomy" id="46176"/>
    <lineage>
        <taxon>Bacteria</taxon>
        <taxon>Bacillati</taxon>
        <taxon>Actinomycetota</taxon>
        <taxon>Actinomycetes</taxon>
        <taxon>Streptosporangiales</taxon>
        <taxon>Streptosporangiaceae</taxon>
        <taxon>Nonomuraea</taxon>
    </lineage>
</organism>
<reference evidence="2 3" key="1">
    <citation type="submission" date="2019-01" db="EMBL/GenBank/DDBJ databases">
        <title>Sequencing the genomes of 1000 actinobacteria strains.</title>
        <authorList>
            <person name="Klenk H.-P."/>
        </authorList>
    </citation>
    <scope>NUCLEOTIDE SEQUENCE [LARGE SCALE GENOMIC DNA]</scope>
    <source>
        <strain evidence="2 3">DSM 43925</strain>
    </source>
</reference>
<evidence type="ECO:0000256" key="1">
    <source>
        <dbReference type="SAM" id="MobiDB-lite"/>
    </source>
</evidence>
<sequence>MSNSSSSSGSPFAGAYGNLGAGNLGANLDPRSIDPKFTMRHSRVRTLGTNVGGYGQDLTEMSDKTRAIDIHTMAFGTIGGGLNVVHRSVRDGAADALKQAKDVLDSWKKALNTAADNTEAAEEAGKGGKKPPGPGGPGGGGPGKIPGGGLGKMPKIGGMGDPGGVDPSKLGDPSIDRPSIPKPDTGHIKQPDLDTPDLDTPDPGDIERPDLNTPNPGDIQQPNLNSPDLNNPDLNNPGVNTPDLSGVEKPDTDLAAVNPNLPTGTTPRISVPDTSAFDPRASMARPAVGYPEGPLGPGGPSAGGGVAPGSIARALNTGIPPIYPPGAMGGASPGNGDNDRERGPHLAEEEGVWGMDEDVAPAVLGKEEI</sequence>
<feature type="compositionally biased region" description="Gly residues" evidence="1">
    <location>
        <begin position="136"/>
        <end position="163"/>
    </location>
</feature>
<dbReference type="Proteomes" id="UP000284824">
    <property type="component" value="Unassembled WGS sequence"/>
</dbReference>
<dbReference type="EMBL" id="SAUN01000001">
    <property type="protein sequence ID" value="RVX47353.1"/>
    <property type="molecule type" value="Genomic_DNA"/>
</dbReference>
<feature type="compositionally biased region" description="Basic and acidic residues" evidence="1">
    <location>
        <begin position="337"/>
        <end position="348"/>
    </location>
</feature>
<evidence type="ECO:0000313" key="2">
    <source>
        <dbReference type="EMBL" id="RVX47353.1"/>
    </source>
</evidence>
<name>A0A438MNK6_9ACTN</name>
<dbReference type="AlphaFoldDB" id="A0A438MNK6"/>
<evidence type="ECO:0000313" key="3">
    <source>
        <dbReference type="Proteomes" id="UP000284824"/>
    </source>
</evidence>
<keyword evidence="3" id="KW-1185">Reference proteome</keyword>
<dbReference type="RefSeq" id="WP_164904151.1">
    <property type="nucleotide sequence ID" value="NZ_SAUN01000001.1"/>
</dbReference>
<accession>A0A438MNK6</accession>
<protein>
    <submittedName>
        <fullName evidence="2">Uncharacterized protein</fullName>
    </submittedName>
</protein>
<comment type="caution">
    <text evidence="2">The sequence shown here is derived from an EMBL/GenBank/DDBJ whole genome shotgun (WGS) entry which is preliminary data.</text>
</comment>
<feature type="compositionally biased region" description="Polar residues" evidence="1">
    <location>
        <begin position="212"/>
        <end position="221"/>
    </location>
</feature>
<feature type="compositionally biased region" description="Low complexity" evidence="1">
    <location>
        <begin position="222"/>
        <end position="237"/>
    </location>
</feature>
<feature type="compositionally biased region" description="Acidic residues" evidence="1">
    <location>
        <begin position="349"/>
        <end position="359"/>
    </location>
</feature>
<feature type="compositionally biased region" description="Acidic residues" evidence="1">
    <location>
        <begin position="194"/>
        <end position="204"/>
    </location>
</feature>
<feature type="compositionally biased region" description="Gly residues" evidence="1">
    <location>
        <begin position="295"/>
        <end position="307"/>
    </location>
</feature>
<gene>
    <name evidence="2" type="ORF">EDD27_10283</name>
</gene>